<gene>
    <name evidence="1" type="ORF">H5410_006825</name>
</gene>
<keyword evidence="2" id="KW-1185">Reference proteome</keyword>
<dbReference type="AlphaFoldDB" id="A0A9J6ACF0"/>
<protein>
    <submittedName>
        <fullName evidence="1">Uncharacterized protein</fullName>
    </submittedName>
</protein>
<evidence type="ECO:0000313" key="1">
    <source>
        <dbReference type="EMBL" id="KAG5621607.1"/>
    </source>
</evidence>
<sequence>MEVQKVLERKKKLKDGLKGECCILKRFKKNKENDSDQVLYFFSQVDMKLVTRVLNMSRLTTDQLVWCHNKLSSISFLHRKIHINLLIIVISSLTNNHTAQKGVVSTQHIFGGNNCFESSSRATMTRSTADSEYDRTMSYGTESIDHIPAYSWLRLDQQLIK</sequence>
<dbReference type="EMBL" id="JACXVP010000002">
    <property type="protein sequence ID" value="KAG5621607.1"/>
    <property type="molecule type" value="Genomic_DNA"/>
</dbReference>
<proteinExistence type="predicted"/>
<reference evidence="1 2" key="1">
    <citation type="submission" date="2020-09" db="EMBL/GenBank/DDBJ databases">
        <title>De no assembly of potato wild relative species, Solanum commersonii.</title>
        <authorList>
            <person name="Cho K."/>
        </authorList>
    </citation>
    <scope>NUCLEOTIDE SEQUENCE [LARGE SCALE GENOMIC DNA]</scope>
    <source>
        <strain evidence="1">LZ3.2</strain>
        <tissue evidence="1">Leaf</tissue>
    </source>
</reference>
<organism evidence="1 2">
    <name type="scientific">Solanum commersonii</name>
    <name type="common">Commerson's wild potato</name>
    <name type="synonym">Commerson's nightshade</name>
    <dbReference type="NCBI Taxonomy" id="4109"/>
    <lineage>
        <taxon>Eukaryota</taxon>
        <taxon>Viridiplantae</taxon>
        <taxon>Streptophyta</taxon>
        <taxon>Embryophyta</taxon>
        <taxon>Tracheophyta</taxon>
        <taxon>Spermatophyta</taxon>
        <taxon>Magnoliopsida</taxon>
        <taxon>eudicotyledons</taxon>
        <taxon>Gunneridae</taxon>
        <taxon>Pentapetalae</taxon>
        <taxon>asterids</taxon>
        <taxon>lamiids</taxon>
        <taxon>Solanales</taxon>
        <taxon>Solanaceae</taxon>
        <taxon>Solanoideae</taxon>
        <taxon>Solaneae</taxon>
        <taxon>Solanum</taxon>
    </lineage>
</organism>
<dbReference type="OrthoDB" id="772197at2759"/>
<dbReference type="Proteomes" id="UP000824120">
    <property type="component" value="Chromosome 2"/>
</dbReference>
<accession>A0A9J6ACF0</accession>
<evidence type="ECO:0000313" key="2">
    <source>
        <dbReference type="Proteomes" id="UP000824120"/>
    </source>
</evidence>
<dbReference type="PANTHER" id="PTHR46741">
    <property type="entry name" value="OS09G0413600 PROTEIN"/>
    <property type="match status" value="1"/>
</dbReference>
<dbReference type="Pfam" id="PF07891">
    <property type="entry name" value="DUF1666"/>
    <property type="match status" value="1"/>
</dbReference>
<comment type="caution">
    <text evidence="1">The sequence shown here is derived from an EMBL/GenBank/DDBJ whole genome shotgun (WGS) entry which is preliminary data.</text>
</comment>
<dbReference type="InterPro" id="IPR012870">
    <property type="entry name" value="DUF1666"/>
</dbReference>
<name>A0A9J6ACF0_SOLCO</name>
<dbReference type="PANTHER" id="PTHR46741:SF8">
    <property type="entry name" value="RIBOSOMAL PROTEIN L34AE"/>
    <property type="match status" value="1"/>
</dbReference>